<evidence type="ECO:0000256" key="5">
    <source>
        <dbReference type="ARBA" id="ARBA00022679"/>
    </source>
</evidence>
<dbReference type="EC" id="3.2.1.14" evidence="3"/>
<dbReference type="EMBL" id="ML996571">
    <property type="protein sequence ID" value="KAF2758686.1"/>
    <property type="molecule type" value="Genomic_DNA"/>
</dbReference>
<evidence type="ECO:0000259" key="16">
    <source>
        <dbReference type="PROSITE" id="PS51762"/>
    </source>
</evidence>
<dbReference type="InterPro" id="IPR050546">
    <property type="entry name" value="Glycosyl_Hydrlase_16"/>
</dbReference>
<dbReference type="InterPro" id="IPR013320">
    <property type="entry name" value="ConA-like_dom_sf"/>
</dbReference>
<dbReference type="SUPFAM" id="SSF49899">
    <property type="entry name" value="Concanavalin A-like lectins/glucanases"/>
    <property type="match status" value="1"/>
</dbReference>
<keyword evidence="14" id="KW-0812">Transmembrane</keyword>
<evidence type="ECO:0000256" key="11">
    <source>
        <dbReference type="ARBA" id="ARBA00023316"/>
    </source>
</evidence>
<keyword evidence="18" id="KW-1185">Reference proteome</keyword>
<evidence type="ECO:0000256" key="8">
    <source>
        <dbReference type="ARBA" id="ARBA00023136"/>
    </source>
</evidence>
<dbReference type="Proteomes" id="UP000799437">
    <property type="component" value="Unassembled WGS sequence"/>
</dbReference>
<evidence type="ECO:0000256" key="14">
    <source>
        <dbReference type="SAM" id="Phobius"/>
    </source>
</evidence>
<evidence type="ECO:0000256" key="12">
    <source>
        <dbReference type="ARBA" id="ARBA00038074"/>
    </source>
</evidence>
<proteinExistence type="inferred from homology"/>
<dbReference type="FunFam" id="2.60.120.200:FF:000152">
    <property type="entry name" value="Cell wall glucanase"/>
    <property type="match status" value="1"/>
</dbReference>
<evidence type="ECO:0000256" key="2">
    <source>
        <dbReference type="ARBA" id="ARBA00004370"/>
    </source>
</evidence>
<feature type="domain" description="GH16" evidence="16">
    <location>
        <begin position="20"/>
        <end position="252"/>
    </location>
</feature>
<dbReference type="OrthoDB" id="4781at2759"/>
<keyword evidence="6 15" id="KW-0732">Signal</keyword>
<sequence>MQYFTLAVSALPLLFSSAVAQTFTACNPMERDDCPNNAALSTNATFNLTNSQLLDNKIWNTTAGALNWAEKGTEFTVGGRGDSPTVGSKFYLMGGIFSVVMKAAKGRGIVSSIVMQSDDLDEIDWEFIGGNNTHVQTNYFGKGNQTTFDRAIWHPVDDPQNKMHNYTVNWTKEKIDFYIDDDKVRTLNYGDANGGKNFPQTPLNLRLGIWAGGDPEKNAKGTVEWAGGETDFGEAPFTMTVESVYVHDFSDAKEYEFGDRSGSWESIKMVEGQSYAEKRIAEPKGISAHWRALPAGARVGIVAGSVAGFGIAVCALLFFCIKQRRLGRREHARLLEVEEKETQDQMYWKDRINHSPNKPFTA</sequence>
<keyword evidence="8 14" id="KW-0472">Membrane</keyword>
<evidence type="ECO:0000256" key="15">
    <source>
        <dbReference type="SAM" id="SignalP"/>
    </source>
</evidence>
<evidence type="ECO:0000256" key="9">
    <source>
        <dbReference type="ARBA" id="ARBA00023180"/>
    </source>
</evidence>
<keyword evidence="11" id="KW-0961">Cell wall biogenesis/degradation</keyword>
<dbReference type="GO" id="GO:0005975">
    <property type="term" value="P:carbohydrate metabolic process"/>
    <property type="evidence" value="ECO:0007669"/>
    <property type="project" value="InterPro"/>
</dbReference>
<dbReference type="Gene3D" id="2.60.120.200">
    <property type="match status" value="1"/>
</dbReference>
<evidence type="ECO:0000256" key="10">
    <source>
        <dbReference type="ARBA" id="ARBA00023295"/>
    </source>
</evidence>
<dbReference type="PANTHER" id="PTHR10963">
    <property type="entry name" value="GLYCOSYL HYDROLASE-RELATED"/>
    <property type="match status" value="1"/>
</dbReference>
<keyword evidence="10" id="KW-0326">Glycosidase</keyword>
<protein>
    <recommendedName>
        <fullName evidence="3">chitinase</fullName>
        <ecNumber evidence="3">3.2.1.14</ecNumber>
    </recommendedName>
</protein>
<dbReference type="GO" id="GO:0008843">
    <property type="term" value="F:endochitinase activity"/>
    <property type="evidence" value="ECO:0007669"/>
    <property type="project" value="UniProtKB-EC"/>
</dbReference>
<dbReference type="Pfam" id="PF00722">
    <property type="entry name" value="Glyco_hydro_16"/>
    <property type="match status" value="1"/>
</dbReference>
<evidence type="ECO:0000256" key="7">
    <source>
        <dbReference type="ARBA" id="ARBA00022801"/>
    </source>
</evidence>
<evidence type="ECO:0000256" key="1">
    <source>
        <dbReference type="ARBA" id="ARBA00000822"/>
    </source>
</evidence>
<gene>
    <name evidence="17" type="ORF">EJ05DRAFT_500203</name>
</gene>
<dbReference type="GO" id="GO:0016757">
    <property type="term" value="F:glycosyltransferase activity"/>
    <property type="evidence" value="ECO:0007669"/>
    <property type="project" value="UniProtKB-KW"/>
</dbReference>
<feature type="chain" id="PRO_5025507193" description="chitinase" evidence="15">
    <location>
        <begin position="21"/>
        <end position="362"/>
    </location>
</feature>
<accession>A0A6A6W9X2</accession>
<evidence type="ECO:0000313" key="17">
    <source>
        <dbReference type="EMBL" id="KAF2758686.1"/>
    </source>
</evidence>
<comment type="similarity">
    <text evidence="12">Belongs to the glycosyl hydrolase 16 family. CRH1 subfamily.</text>
</comment>
<evidence type="ECO:0000256" key="6">
    <source>
        <dbReference type="ARBA" id="ARBA00022729"/>
    </source>
</evidence>
<dbReference type="RefSeq" id="XP_033601137.1">
    <property type="nucleotide sequence ID" value="XM_033746959.1"/>
</dbReference>
<dbReference type="AlphaFoldDB" id="A0A6A6W9X2"/>
<evidence type="ECO:0000313" key="18">
    <source>
        <dbReference type="Proteomes" id="UP000799437"/>
    </source>
</evidence>
<keyword evidence="14" id="KW-1133">Transmembrane helix</keyword>
<dbReference type="CDD" id="cd02183">
    <property type="entry name" value="GH16_fungal_CRH1_transglycosylase"/>
    <property type="match status" value="1"/>
</dbReference>
<keyword evidence="4" id="KW-0328">Glycosyltransferase</keyword>
<dbReference type="GO" id="GO:0031505">
    <property type="term" value="P:fungal-type cell wall organization"/>
    <property type="evidence" value="ECO:0007669"/>
    <property type="project" value="TreeGrafter"/>
</dbReference>
<keyword evidence="5" id="KW-0808">Transferase</keyword>
<keyword evidence="9" id="KW-0325">Glycoprotein</keyword>
<feature type="signal peptide" evidence="15">
    <location>
        <begin position="1"/>
        <end position="20"/>
    </location>
</feature>
<evidence type="ECO:0000256" key="3">
    <source>
        <dbReference type="ARBA" id="ARBA00012729"/>
    </source>
</evidence>
<evidence type="ECO:0000256" key="13">
    <source>
        <dbReference type="ARBA" id="ARBA00093308"/>
    </source>
</evidence>
<comment type="catalytic activity">
    <reaction evidence="1">
        <text>Random endo-hydrolysis of N-acetyl-beta-D-glucosaminide (1-&gt;4)-beta-linkages in chitin and chitodextrins.</text>
        <dbReference type="EC" id="3.2.1.14"/>
    </reaction>
</comment>
<organism evidence="17 18">
    <name type="scientific">Pseudovirgaria hyperparasitica</name>
    <dbReference type="NCBI Taxonomy" id="470096"/>
    <lineage>
        <taxon>Eukaryota</taxon>
        <taxon>Fungi</taxon>
        <taxon>Dikarya</taxon>
        <taxon>Ascomycota</taxon>
        <taxon>Pezizomycotina</taxon>
        <taxon>Dothideomycetes</taxon>
        <taxon>Dothideomycetes incertae sedis</taxon>
        <taxon>Acrospermales</taxon>
        <taxon>Acrospermaceae</taxon>
        <taxon>Pseudovirgaria</taxon>
    </lineage>
</organism>
<evidence type="ECO:0000256" key="4">
    <source>
        <dbReference type="ARBA" id="ARBA00022676"/>
    </source>
</evidence>
<reference evidence="17" key="1">
    <citation type="journal article" date="2020" name="Stud. Mycol.">
        <title>101 Dothideomycetes genomes: a test case for predicting lifestyles and emergence of pathogens.</title>
        <authorList>
            <person name="Haridas S."/>
            <person name="Albert R."/>
            <person name="Binder M."/>
            <person name="Bloem J."/>
            <person name="Labutti K."/>
            <person name="Salamov A."/>
            <person name="Andreopoulos B."/>
            <person name="Baker S."/>
            <person name="Barry K."/>
            <person name="Bills G."/>
            <person name="Bluhm B."/>
            <person name="Cannon C."/>
            <person name="Castanera R."/>
            <person name="Culley D."/>
            <person name="Daum C."/>
            <person name="Ezra D."/>
            <person name="Gonzalez J."/>
            <person name="Henrissat B."/>
            <person name="Kuo A."/>
            <person name="Liang C."/>
            <person name="Lipzen A."/>
            <person name="Lutzoni F."/>
            <person name="Magnuson J."/>
            <person name="Mondo S."/>
            <person name="Nolan M."/>
            <person name="Ohm R."/>
            <person name="Pangilinan J."/>
            <person name="Park H.-J."/>
            <person name="Ramirez L."/>
            <person name="Alfaro M."/>
            <person name="Sun H."/>
            <person name="Tritt A."/>
            <person name="Yoshinaga Y."/>
            <person name="Zwiers L.-H."/>
            <person name="Turgeon B."/>
            <person name="Goodwin S."/>
            <person name="Spatafora J."/>
            <person name="Crous P."/>
            <person name="Grigoriev I."/>
        </authorList>
    </citation>
    <scope>NUCLEOTIDE SEQUENCE</scope>
    <source>
        <strain evidence="17">CBS 121739</strain>
    </source>
</reference>
<dbReference type="PANTHER" id="PTHR10963:SF27">
    <property type="entry name" value="GLYCOSIDASE-RELATED"/>
    <property type="match status" value="1"/>
</dbReference>
<dbReference type="GO" id="GO:0009277">
    <property type="term" value="C:fungal-type cell wall"/>
    <property type="evidence" value="ECO:0007669"/>
    <property type="project" value="TreeGrafter"/>
</dbReference>
<keyword evidence="7" id="KW-0378">Hydrolase</keyword>
<comment type="function">
    <text evidence="13">Dual chitinase/transglycosylase that plays a role in cell wall architecture. Chitinase and transglycosylase activities are coupled. Required for the polysaccharide cross-linking at the septa and the cell wall. More specifically, transfers chitin to 1,6-beta-glucan in the cell wall.</text>
</comment>
<dbReference type="GeneID" id="54488013"/>
<feature type="transmembrane region" description="Helical" evidence="14">
    <location>
        <begin position="299"/>
        <end position="321"/>
    </location>
</feature>
<dbReference type="GO" id="GO:0016020">
    <property type="term" value="C:membrane"/>
    <property type="evidence" value="ECO:0007669"/>
    <property type="project" value="UniProtKB-SubCell"/>
</dbReference>
<dbReference type="PROSITE" id="PS51762">
    <property type="entry name" value="GH16_2"/>
    <property type="match status" value="1"/>
</dbReference>
<name>A0A6A6W9X2_9PEZI</name>
<comment type="subcellular location">
    <subcellularLocation>
        <location evidence="2">Membrane</location>
    </subcellularLocation>
</comment>
<dbReference type="InterPro" id="IPR000757">
    <property type="entry name" value="Beta-glucanase-like"/>
</dbReference>